<keyword evidence="3" id="KW-1185">Reference proteome</keyword>
<gene>
    <name evidence="2" type="ORF">GAO09_23630</name>
</gene>
<dbReference type="AlphaFoldDB" id="A0A6A8AE31"/>
<evidence type="ECO:0000313" key="3">
    <source>
        <dbReference type="Proteomes" id="UP000435138"/>
    </source>
</evidence>
<dbReference type="EMBL" id="WIXI01000050">
    <property type="protein sequence ID" value="MQY49029.1"/>
    <property type="molecule type" value="Genomic_DNA"/>
</dbReference>
<reference evidence="2 3" key="1">
    <citation type="submission" date="2019-11" db="EMBL/GenBank/DDBJ databases">
        <title>Genome analysis of Rhizobacterium cereale a novel genus and species isolated from maize roots in North Spain.</title>
        <authorList>
            <person name="Menendez E."/>
            <person name="Flores-Felix J.D."/>
            <person name="Ramirez-Bahena M.-H."/>
            <person name="Igual J.M."/>
            <person name="Garcia-Fraile P."/>
            <person name="Peix A."/>
            <person name="Velazquez E."/>
        </authorList>
    </citation>
    <scope>NUCLEOTIDE SEQUENCE [LARGE SCALE GENOMIC DNA]</scope>
    <source>
        <strain evidence="2 3">RZME27</strain>
    </source>
</reference>
<dbReference type="Proteomes" id="UP000435138">
    <property type="component" value="Unassembled WGS sequence"/>
</dbReference>
<evidence type="ECO:0000313" key="2">
    <source>
        <dbReference type="EMBL" id="MQY49029.1"/>
    </source>
</evidence>
<evidence type="ECO:0000256" key="1">
    <source>
        <dbReference type="SAM" id="SignalP"/>
    </source>
</evidence>
<feature type="signal peptide" evidence="1">
    <location>
        <begin position="1"/>
        <end position="23"/>
    </location>
</feature>
<name>A0A6A8AE31_9HYPH</name>
<sequence length="262" mass="28339">MKKRTKYLVASLLLSFLTSPVLGADLLPVPAQTAVPAEPDRWTFSLSPYFWMAGLDGDSQVFGLPSVDVSQNFGDIFSDLDFAFMAAGEARYGRFSVFTDMSYVKLTTDAATPRGILADDISVKSTTFTALLAAAYSVYESDRDHLDILAGVRYWDAETRITLSGGLIGSLSGKDSANWVDGIVGIKGNYFLTDKVFATGWAMVGAGGADIDWDVLGGLGYQFNDTFSAILGYRAQGVDYSHGGFTYDMIQHGPIIGMNIKF</sequence>
<comment type="caution">
    <text evidence="2">The sequence shown here is derived from an EMBL/GenBank/DDBJ whole genome shotgun (WGS) entry which is preliminary data.</text>
</comment>
<accession>A0A6A8AE31</accession>
<protein>
    <recommendedName>
        <fullName evidence="4">Outer membrane protein beta-barrel domain-containing protein</fullName>
    </recommendedName>
</protein>
<dbReference type="RefSeq" id="WP_153358389.1">
    <property type="nucleotide sequence ID" value="NZ_WIXI01000050.1"/>
</dbReference>
<evidence type="ECO:0008006" key="4">
    <source>
        <dbReference type="Google" id="ProtNLM"/>
    </source>
</evidence>
<feature type="chain" id="PRO_5025477937" description="Outer membrane protein beta-barrel domain-containing protein" evidence="1">
    <location>
        <begin position="24"/>
        <end position="262"/>
    </location>
</feature>
<organism evidence="2 3">
    <name type="scientific">Endobacterium cereale</name>
    <dbReference type="NCBI Taxonomy" id="2663029"/>
    <lineage>
        <taxon>Bacteria</taxon>
        <taxon>Pseudomonadati</taxon>
        <taxon>Pseudomonadota</taxon>
        <taxon>Alphaproteobacteria</taxon>
        <taxon>Hyphomicrobiales</taxon>
        <taxon>Rhizobiaceae</taxon>
        <taxon>Endobacterium</taxon>
    </lineage>
</organism>
<proteinExistence type="predicted"/>
<keyword evidence="1" id="KW-0732">Signal</keyword>